<dbReference type="Pfam" id="PF14223">
    <property type="entry name" value="Retrotran_gag_2"/>
    <property type="match status" value="1"/>
</dbReference>
<protein>
    <submittedName>
        <fullName evidence="1">Uncharacterized protein</fullName>
    </submittedName>
</protein>
<dbReference type="EMBL" id="BKCJ010561702">
    <property type="protein sequence ID" value="GFB14417.1"/>
    <property type="molecule type" value="Genomic_DNA"/>
</dbReference>
<name>A0A699KW41_TANCI</name>
<evidence type="ECO:0000313" key="1">
    <source>
        <dbReference type="EMBL" id="GFB14417.1"/>
    </source>
</evidence>
<feature type="non-terminal residue" evidence="1">
    <location>
        <position position="169"/>
    </location>
</feature>
<comment type="caution">
    <text evidence="1">The sequence shown here is derived from an EMBL/GenBank/DDBJ whole genome shotgun (WGS) entry which is preliminary data.</text>
</comment>
<gene>
    <name evidence="1" type="ORF">Tci_686388</name>
</gene>
<proteinExistence type="predicted"/>
<organism evidence="1">
    <name type="scientific">Tanacetum cinerariifolium</name>
    <name type="common">Dalmatian daisy</name>
    <name type="synonym">Chrysanthemum cinerariifolium</name>
    <dbReference type="NCBI Taxonomy" id="118510"/>
    <lineage>
        <taxon>Eukaryota</taxon>
        <taxon>Viridiplantae</taxon>
        <taxon>Streptophyta</taxon>
        <taxon>Embryophyta</taxon>
        <taxon>Tracheophyta</taxon>
        <taxon>Spermatophyta</taxon>
        <taxon>Magnoliopsida</taxon>
        <taxon>eudicotyledons</taxon>
        <taxon>Gunneridae</taxon>
        <taxon>Pentapetalae</taxon>
        <taxon>asterids</taxon>
        <taxon>campanulids</taxon>
        <taxon>Asterales</taxon>
        <taxon>Asteraceae</taxon>
        <taxon>Asteroideae</taxon>
        <taxon>Anthemideae</taxon>
        <taxon>Anthemidinae</taxon>
        <taxon>Tanacetum</taxon>
    </lineage>
</organism>
<sequence length="169" mass="18904">MEAIKKRFGGNTETKKVQKTLLKQQYENFTGSNLESLDQIHDRLQKLVSQLEIHRVSLSLEDVNLKFLHSLPSEWKTHTFIWRNKVGLEEQSLDNLVNSLKIYKAEVKHSSSTGTTTQNLAFVSSYNTNSTTESVSAAVSVSDVCAKMSVSSLPNVDSLSNAVIYSFFA</sequence>
<accession>A0A699KW41</accession>
<dbReference type="AlphaFoldDB" id="A0A699KW41"/>
<reference evidence="1" key="1">
    <citation type="journal article" date="2019" name="Sci. Rep.">
        <title>Draft genome of Tanacetum cinerariifolium, the natural source of mosquito coil.</title>
        <authorList>
            <person name="Yamashiro T."/>
            <person name="Shiraishi A."/>
            <person name="Satake H."/>
            <person name="Nakayama K."/>
        </authorList>
    </citation>
    <scope>NUCLEOTIDE SEQUENCE</scope>
</reference>